<gene>
    <name evidence="3" type="ORF">BC643_0551</name>
</gene>
<feature type="signal peptide" evidence="1">
    <location>
        <begin position="1"/>
        <end position="24"/>
    </location>
</feature>
<evidence type="ECO:0000313" key="3">
    <source>
        <dbReference type="EMBL" id="RKD90215.1"/>
    </source>
</evidence>
<proteinExistence type="predicted"/>
<keyword evidence="4" id="KW-1185">Reference proteome</keyword>
<feature type="chain" id="PRO_5019536872" evidence="1">
    <location>
        <begin position="25"/>
        <end position="157"/>
    </location>
</feature>
<organism evidence="3 4">
    <name type="scientific">Mangrovibacterium diazotrophicum</name>
    <dbReference type="NCBI Taxonomy" id="1261403"/>
    <lineage>
        <taxon>Bacteria</taxon>
        <taxon>Pseudomonadati</taxon>
        <taxon>Bacteroidota</taxon>
        <taxon>Bacteroidia</taxon>
        <taxon>Marinilabiliales</taxon>
        <taxon>Prolixibacteraceae</taxon>
        <taxon>Mangrovibacterium</taxon>
    </lineage>
</organism>
<name>A0A419W448_9BACT</name>
<dbReference type="Pfam" id="PF14534">
    <property type="entry name" value="DUF4440"/>
    <property type="match status" value="1"/>
</dbReference>
<comment type="caution">
    <text evidence="3">The sequence shown here is derived from an EMBL/GenBank/DDBJ whole genome shotgun (WGS) entry which is preliminary data.</text>
</comment>
<dbReference type="Proteomes" id="UP000283387">
    <property type="component" value="Unassembled WGS sequence"/>
</dbReference>
<dbReference type="InterPro" id="IPR032710">
    <property type="entry name" value="NTF2-like_dom_sf"/>
</dbReference>
<feature type="domain" description="DUF4440" evidence="2">
    <location>
        <begin position="38"/>
        <end position="145"/>
    </location>
</feature>
<dbReference type="OrthoDB" id="951068at2"/>
<dbReference type="Gene3D" id="3.10.450.50">
    <property type="match status" value="1"/>
</dbReference>
<keyword evidence="1" id="KW-0732">Signal</keyword>
<evidence type="ECO:0000259" key="2">
    <source>
        <dbReference type="Pfam" id="PF14534"/>
    </source>
</evidence>
<evidence type="ECO:0000256" key="1">
    <source>
        <dbReference type="SAM" id="SignalP"/>
    </source>
</evidence>
<reference evidence="3 4" key="1">
    <citation type="submission" date="2018-09" db="EMBL/GenBank/DDBJ databases">
        <title>Genomic Encyclopedia of Archaeal and Bacterial Type Strains, Phase II (KMG-II): from individual species to whole genera.</title>
        <authorList>
            <person name="Goeker M."/>
        </authorList>
    </citation>
    <scope>NUCLEOTIDE SEQUENCE [LARGE SCALE GENOMIC DNA]</scope>
    <source>
        <strain evidence="3 4">DSM 27148</strain>
    </source>
</reference>
<dbReference type="EMBL" id="RAPN01000001">
    <property type="protein sequence ID" value="RKD90215.1"/>
    <property type="molecule type" value="Genomic_DNA"/>
</dbReference>
<protein>
    <submittedName>
        <fullName evidence="3">Uncharacterized protein DUF4440</fullName>
    </submittedName>
</protein>
<sequence length="157" mass="17975">MKRIYRSISIVVFIVLMATVTSFAQQWTAEQQDVWAGVEKYWKASSSGDAQAFLAYFDESYMGWEYQSKVPQNKASTGKWIEYGMQRGKVVFYTLSPVAIWVKGDFAFVDYFYEQVVTDNETGKNKARSGKWTDILMKKDGKWVLIGDHGGQTSKSE</sequence>
<accession>A0A419W448</accession>
<evidence type="ECO:0000313" key="4">
    <source>
        <dbReference type="Proteomes" id="UP000283387"/>
    </source>
</evidence>
<dbReference type="SUPFAM" id="SSF54427">
    <property type="entry name" value="NTF2-like"/>
    <property type="match status" value="1"/>
</dbReference>
<dbReference type="RefSeq" id="WP_120271634.1">
    <property type="nucleotide sequence ID" value="NZ_RAPN01000001.1"/>
</dbReference>
<dbReference type="AlphaFoldDB" id="A0A419W448"/>
<dbReference type="InterPro" id="IPR027843">
    <property type="entry name" value="DUF4440"/>
</dbReference>